<evidence type="ECO:0000259" key="3">
    <source>
        <dbReference type="Pfam" id="PF25853"/>
    </source>
</evidence>
<name>A0ABT5IDP6_9CAUL</name>
<evidence type="ECO:0000313" key="4">
    <source>
        <dbReference type="EMBL" id="MDC7694063.1"/>
    </source>
</evidence>
<accession>A0ABT5IDP6</accession>
<keyword evidence="5" id="KW-1185">Reference proteome</keyword>
<feature type="transmembrane region" description="Helical" evidence="1">
    <location>
        <begin position="152"/>
        <end position="169"/>
    </location>
</feature>
<dbReference type="InterPro" id="IPR046278">
    <property type="entry name" value="DUF6311"/>
</dbReference>
<dbReference type="Pfam" id="PF19830">
    <property type="entry name" value="DUF6311"/>
    <property type="match status" value="1"/>
</dbReference>
<feature type="transmembrane region" description="Helical" evidence="1">
    <location>
        <begin position="221"/>
        <end position="241"/>
    </location>
</feature>
<evidence type="ECO:0000259" key="2">
    <source>
        <dbReference type="Pfam" id="PF19830"/>
    </source>
</evidence>
<evidence type="ECO:0000313" key="5">
    <source>
        <dbReference type="Proteomes" id="UP001216595"/>
    </source>
</evidence>
<feature type="domain" description="DUF6311" evidence="2">
    <location>
        <begin position="18"/>
        <end position="431"/>
    </location>
</feature>
<keyword evidence="1" id="KW-0472">Membrane</keyword>
<keyword evidence="1" id="KW-1133">Transmembrane helix</keyword>
<feature type="transmembrane region" description="Helical" evidence="1">
    <location>
        <begin position="94"/>
        <end position="116"/>
    </location>
</feature>
<comment type="caution">
    <text evidence="4">The sequence shown here is derived from an EMBL/GenBank/DDBJ whole genome shotgun (WGS) entry which is preliminary data.</text>
</comment>
<dbReference type="EMBL" id="JAQQKW010000003">
    <property type="protein sequence ID" value="MDC7694063.1"/>
    <property type="molecule type" value="Genomic_DNA"/>
</dbReference>
<dbReference type="RefSeq" id="WP_272740782.1">
    <property type="nucleotide sequence ID" value="NZ_JAQQKW010000003.1"/>
</dbReference>
<feature type="transmembrane region" description="Helical" evidence="1">
    <location>
        <begin position="393"/>
        <end position="411"/>
    </location>
</feature>
<dbReference type="Proteomes" id="UP001216595">
    <property type="component" value="Unassembled WGS sequence"/>
</dbReference>
<reference evidence="4 5" key="1">
    <citation type="submission" date="2023-01" db="EMBL/GenBank/DDBJ databases">
        <title>Novel species of the genus Asticcacaulis isolated from rivers.</title>
        <authorList>
            <person name="Lu H."/>
        </authorList>
    </citation>
    <scope>NUCLEOTIDE SEQUENCE [LARGE SCALE GENOMIC DNA]</scope>
    <source>
        <strain evidence="4 5">DXS10W</strain>
    </source>
</reference>
<dbReference type="Pfam" id="PF25853">
    <property type="entry name" value="DUF6311_C"/>
    <property type="match status" value="1"/>
</dbReference>
<evidence type="ECO:0000256" key="1">
    <source>
        <dbReference type="SAM" id="Phobius"/>
    </source>
</evidence>
<sequence>MPDSTQTSYYRLALFGTPVLLFLVFFNPAILDPTNIGWLMHGDWGQHFLGWHAYRNGADGFNHQDLLAHPTGLSILYTDSNPLFSLPLKLISPFLPANFQFIGPWFLLCLCLHYVFALRLMERYAPGAWSALGGALLLCLLPTLYNRIGHDTLFAHWLILWSLYIFFVVETPRGKATGWAANLTLASLIHPYLLIMCLFIWAADQWQAVQPLRRTRDLKALSALAISAVISAGLCLTALWAGGAFSGTSPAGDGFGIYSMGLDGPFNPSGLPSFLSFLPRQEARQGFEGFQYLGAGLLVLVGAAWWMTRRTKTLTTDSTLDPEIFIITEPQGQDTQAVTARAFDRARTLKWVLIALSVLAVSTKIQIFGKTLIDIPLPEAVVPVLGVIRASGRLFWPVAYTLIFLSLLVLYRSPKRTIWLGLIVGLQILDLGIFAGYVKGLTARASDRTIVSIAKSPQWTQLIAASAQVNFVPPDPHINTDRFYNVAYRAVSAKVPVTTMYGARPDIRQQRLEMEGYSRFLKGEAAPDQLYVYLNPCPPPPALRARLRELDGYWILPPLRAASVGHAPVYPTLPLNAMQTVARDKPTACGFGADWALPEEAGIWTQGSRAVFLLPTDIDASAARQVRLTLNARRPSQVTVSINDKKVATLLLSKKPSTHSLAVPAGASGPVRVSFVVNDPPAPGKPVPEDLKRLKISQWGLFTAP</sequence>
<feature type="transmembrane region" description="Helical" evidence="1">
    <location>
        <begin position="351"/>
        <end position="373"/>
    </location>
</feature>
<gene>
    <name evidence="4" type="ORF">PQU94_07175</name>
</gene>
<feature type="transmembrane region" description="Helical" evidence="1">
    <location>
        <begin position="12"/>
        <end position="31"/>
    </location>
</feature>
<keyword evidence="1" id="KW-0812">Transmembrane</keyword>
<organism evidence="4 5">
    <name type="scientific">Asticcacaulis currens</name>
    <dbReference type="NCBI Taxonomy" id="2984210"/>
    <lineage>
        <taxon>Bacteria</taxon>
        <taxon>Pseudomonadati</taxon>
        <taxon>Pseudomonadota</taxon>
        <taxon>Alphaproteobacteria</taxon>
        <taxon>Caulobacterales</taxon>
        <taxon>Caulobacteraceae</taxon>
        <taxon>Asticcacaulis</taxon>
    </lineage>
</organism>
<proteinExistence type="predicted"/>
<feature type="transmembrane region" description="Helical" evidence="1">
    <location>
        <begin position="418"/>
        <end position="438"/>
    </location>
</feature>
<protein>
    <submittedName>
        <fullName evidence="4">DUF6311 domain-containing protein</fullName>
    </submittedName>
</protein>
<feature type="transmembrane region" description="Helical" evidence="1">
    <location>
        <begin position="181"/>
        <end position="201"/>
    </location>
</feature>
<dbReference type="InterPro" id="IPR058671">
    <property type="entry name" value="DUF6311_C"/>
</dbReference>
<feature type="transmembrane region" description="Helical" evidence="1">
    <location>
        <begin position="289"/>
        <end position="308"/>
    </location>
</feature>
<feature type="domain" description="DUF6311" evidence="3">
    <location>
        <begin position="458"/>
        <end position="558"/>
    </location>
</feature>